<dbReference type="Gene3D" id="3.40.50.1820">
    <property type="entry name" value="alpha/beta hydrolase"/>
    <property type="match status" value="1"/>
</dbReference>
<dbReference type="PANTHER" id="PTHR48081">
    <property type="entry name" value="AB HYDROLASE SUPERFAMILY PROTEIN C4A8.06C"/>
    <property type="match status" value="1"/>
</dbReference>
<dbReference type="GO" id="GO:0016787">
    <property type="term" value="F:hydrolase activity"/>
    <property type="evidence" value="ECO:0007669"/>
    <property type="project" value="UniProtKB-KW"/>
</dbReference>
<dbReference type="Proteomes" id="UP000235371">
    <property type="component" value="Unassembled WGS sequence"/>
</dbReference>
<dbReference type="InParanoid" id="A0A2J6TH36"/>
<keyword evidence="3" id="KW-1185">Reference proteome</keyword>
<dbReference type="EMBL" id="KZ613783">
    <property type="protein sequence ID" value="PMD62320.1"/>
    <property type="molecule type" value="Genomic_DNA"/>
</dbReference>
<name>A0A2J6TH36_9HELO</name>
<dbReference type="SUPFAM" id="SSF53474">
    <property type="entry name" value="alpha/beta-Hydrolases"/>
    <property type="match status" value="1"/>
</dbReference>
<dbReference type="GeneID" id="36587815"/>
<keyword evidence="1 2" id="KW-0378">Hydrolase</keyword>
<organism evidence="2 3">
    <name type="scientific">Hyaloscypha bicolor E</name>
    <dbReference type="NCBI Taxonomy" id="1095630"/>
    <lineage>
        <taxon>Eukaryota</taxon>
        <taxon>Fungi</taxon>
        <taxon>Dikarya</taxon>
        <taxon>Ascomycota</taxon>
        <taxon>Pezizomycotina</taxon>
        <taxon>Leotiomycetes</taxon>
        <taxon>Helotiales</taxon>
        <taxon>Hyaloscyphaceae</taxon>
        <taxon>Hyaloscypha</taxon>
        <taxon>Hyaloscypha bicolor</taxon>
    </lineage>
</organism>
<sequence>MDFLSTIPGTELPEISAPTFAHFIPLLLYNPSIKAATPQTHQYGPLSSQQLDIYTPPPGTPPAGEHAKPPLFIFYYGGGYMSGRKQMLLLSPEAGNVYLPGLASFLPSKETPELKKDPKAIDKLYHQNIGTFIASHGFVVVIPDYRLVNMKTDYTFNPETDARFPSGGEDVTLSMKWAVHNLSNIADTKTVFAMGHSAGANHLATALLLQEFIQSDTELRRSLKKWASLSATFDYIHSREQRKIAWSRYFGDFEKIGERCPTALVRALEDKYRGRSKEEVGQARELPELLCLHARRDHFGAVDPQKRFWDAWVEKGGRGEMKEVVGKEHNHMSTIYSVGCGDEEVERWLVDVLRWCLEGQ</sequence>
<evidence type="ECO:0000313" key="2">
    <source>
        <dbReference type="EMBL" id="PMD62320.1"/>
    </source>
</evidence>
<proteinExistence type="predicted"/>
<dbReference type="OrthoDB" id="433474at2759"/>
<dbReference type="InterPro" id="IPR050300">
    <property type="entry name" value="GDXG_lipolytic_enzyme"/>
</dbReference>
<dbReference type="AlphaFoldDB" id="A0A2J6TH36"/>
<dbReference type="RefSeq" id="XP_024739224.1">
    <property type="nucleotide sequence ID" value="XM_024879738.1"/>
</dbReference>
<evidence type="ECO:0000313" key="3">
    <source>
        <dbReference type="Proteomes" id="UP000235371"/>
    </source>
</evidence>
<dbReference type="STRING" id="1095630.A0A2J6TH36"/>
<evidence type="ECO:0000256" key="1">
    <source>
        <dbReference type="ARBA" id="ARBA00022801"/>
    </source>
</evidence>
<protein>
    <submittedName>
        <fullName evidence="2">Alpha/beta-hydrolase</fullName>
    </submittedName>
</protein>
<reference evidence="2 3" key="1">
    <citation type="submission" date="2016-04" db="EMBL/GenBank/DDBJ databases">
        <title>A degradative enzymes factory behind the ericoid mycorrhizal symbiosis.</title>
        <authorList>
            <consortium name="DOE Joint Genome Institute"/>
            <person name="Martino E."/>
            <person name="Morin E."/>
            <person name="Grelet G."/>
            <person name="Kuo A."/>
            <person name="Kohler A."/>
            <person name="Daghino S."/>
            <person name="Barry K."/>
            <person name="Choi C."/>
            <person name="Cichocki N."/>
            <person name="Clum A."/>
            <person name="Copeland A."/>
            <person name="Hainaut M."/>
            <person name="Haridas S."/>
            <person name="Labutti K."/>
            <person name="Lindquist E."/>
            <person name="Lipzen A."/>
            <person name="Khouja H.-R."/>
            <person name="Murat C."/>
            <person name="Ohm R."/>
            <person name="Olson A."/>
            <person name="Spatafora J."/>
            <person name="Veneault-Fourrey C."/>
            <person name="Henrissat B."/>
            <person name="Grigoriev I."/>
            <person name="Martin F."/>
            <person name="Perotto S."/>
        </authorList>
    </citation>
    <scope>NUCLEOTIDE SEQUENCE [LARGE SCALE GENOMIC DNA]</scope>
    <source>
        <strain evidence="2 3">E</strain>
    </source>
</reference>
<gene>
    <name evidence="2" type="ORF">K444DRAFT_610397</name>
</gene>
<dbReference type="PANTHER" id="PTHR48081:SF33">
    <property type="entry name" value="KYNURENINE FORMAMIDASE"/>
    <property type="match status" value="1"/>
</dbReference>
<dbReference type="InterPro" id="IPR029058">
    <property type="entry name" value="AB_hydrolase_fold"/>
</dbReference>
<accession>A0A2J6TH36</accession>